<dbReference type="GO" id="GO:0004748">
    <property type="term" value="F:ribonucleoside-diphosphate reductase activity, thioredoxin disulfide as acceptor"/>
    <property type="evidence" value="ECO:0007669"/>
    <property type="project" value="UniProtKB-EC"/>
</dbReference>
<organism evidence="7 8">
    <name type="scientific">Natranaerobius trueperi</name>
    <dbReference type="NCBI Taxonomy" id="759412"/>
    <lineage>
        <taxon>Bacteria</taxon>
        <taxon>Bacillati</taxon>
        <taxon>Bacillota</taxon>
        <taxon>Clostridia</taxon>
        <taxon>Natranaerobiales</taxon>
        <taxon>Natranaerobiaceae</taxon>
        <taxon>Natranaerobius</taxon>
    </lineage>
</organism>
<dbReference type="InterPro" id="IPR024434">
    <property type="entry name" value="TSCPD_dom"/>
</dbReference>
<evidence type="ECO:0000256" key="5">
    <source>
        <dbReference type="ARBA" id="ARBA00047754"/>
    </source>
</evidence>
<gene>
    <name evidence="7" type="ORF">CDO51_11585</name>
</gene>
<evidence type="ECO:0000259" key="6">
    <source>
        <dbReference type="Pfam" id="PF12637"/>
    </source>
</evidence>
<evidence type="ECO:0000313" key="7">
    <source>
        <dbReference type="EMBL" id="OWZ82915.1"/>
    </source>
</evidence>
<comment type="caution">
    <text evidence="7">The sequence shown here is derived from an EMBL/GenBank/DDBJ whole genome shotgun (WGS) entry which is preliminary data.</text>
</comment>
<feature type="domain" description="TSCPD" evidence="6">
    <location>
        <begin position="5"/>
        <end position="82"/>
    </location>
</feature>
<evidence type="ECO:0000256" key="3">
    <source>
        <dbReference type="ARBA" id="ARBA00022634"/>
    </source>
</evidence>
<keyword evidence="8" id="KW-1185">Reference proteome</keyword>
<dbReference type="InterPro" id="IPR023806">
    <property type="entry name" value="CHP03905"/>
</dbReference>
<dbReference type="Pfam" id="PF12637">
    <property type="entry name" value="TSCPD"/>
    <property type="match status" value="1"/>
</dbReference>
<evidence type="ECO:0000313" key="8">
    <source>
        <dbReference type="Proteomes" id="UP000214588"/>
    </source>
</evidence>
<dbReference type="Proteomes" id="UP000214588">
    <property type="component" value="Unassembled WGS sequence"/>
</dbReference>
<dbReference type="RefSeq" id="WP_089024396.1">
    <property type="nucleotide sequence ID" value="NZ_NIQC01000034.1"/>
</dbReference>
<evidence type="ECO:0000256" key="1">
    <source>
        <dbReference type="ARBA" id="ARBA00007405"/>
    </source>
</evidence>
<dbReference type="GO" id="GO:0071897">
    <property type="term" value="P:DNA biosynthetic process"/>
    <property type="evidence" value="ECO:0007669"/>
    <property type="project" value="UniProtKB-KW"/>
</dbReference>
<comment type="similarity">
    <text evidence="1">Belongs to the ribonucleoside diphosphate reductase class-2 family.</text>
</comment>
<dbReference type="OrthoDB" id="9801525at2"/>
<dbReference type="AlphaFoldDB" id="A0A226BVB1"/>
<proteinExistence type="inferred from homology"/>
<evidence type="ECO:0000256" key="2">
    <source>
        <dbReference type="ARBA" id="ARBA00012274"/>
    </source>
</evidence>
<evidence type="ECO:0000256" key="4">
    <source>
        <dbReference type="ARBA" id="ARBA00022741"/>
    </source>
</evidence>
<sequence length="91" mass="9896">MKNYNYKTKGVCSKQISVSVDENNIITDVSFVSGCPGTLQGLSKLAVGMNAEDVIKKLHGISCKGKETSCPDQLSKALQEYLNLNEQEELA</sequence>
<accession>A0A226BVB1</accession>
<dbReference type="GO" id="GO:0000166">
    <property type="term" value="F:nucleotide binding"/>
    <property type="evidence" value="ECO:0007669"/>
    <property type="project" value="UniProtKB-KW"/>
</dbReference>
<dbReference type="EMBL" id="NIQC01000034">
    <property type="protein sequence ID" value="OWZ82915.1"/>
    <property type="molecule type" value="Genomic_DNA"/>
</dbReference>
<keyword evidence="4" id="KW-0547">Nucleotide-binding</keyword>
<reference evidence="7 8" key="1">
    <citation type="submission" date="2017-06" db="EMBL/GenBank/DDBJ databases">
        <title>Draft Genome Sequence of Natranaerobius trueperi halophilic, alkalithermophilic bacteria from soda lakes.</title>
        <authorList>
            <person name="Zhao B."/>
        </authorList>
    </citation>
    <scope>NUCLEOTIDE SEQUENCE [LARGE SCALE GENOMIC DNA]</scope>
    <source>
        <strain evidence="7 8">DSM 18760</strain>
    </source>
</reference>
<name>A0A226BVB1_9FIRM</name>
<keyword evidence="3" id="KW-0237">DNA synthesis</keyword>
<dbReference type="NCBIfam" id="TIGR03905">
    <property type="entry name" value="TIGR03905_4_Cys"/>
    <property type="match status" value="1"/>
</dbReference>
<protein>
    <recommendedName>
        <fullName evidence="2">ribonucleoside-diphosphate reductase</fullName>
        <ecNumber evidence="2">1.17.4.1</ecNumber>
    </recommendedName>
</protein>
<comment type="catalytic activity">
    <reaction evidence="5">
        <text>a 2'-deoxyribonucleoside 5'-diphosphate + [thioredoxin]-disulfide + H2O = a ribonucleoside 5'-diphosphate + [thioredoxin]-dithiol</text>
        <dbReference type="Rhea" id="RHEA:23252"/>
        <dbReference type="Rhea" id="RHEA-COMP:10698"/>
        <dbReference type="Rhea" id="RHEA-COMP:10700"/>
        <dbReference type="ChEBI" id="CHEBI:15377"/>
        <dbReference type="ChEBI" id="CHEBI:29950"/>
        <dbReference type="ChEBI" id="CHEBI:50058"/>
        <dbReference type="ChEBI" id="CHEBI:57930"/>
        <dbReference type="ChEBI" id="CHEBI:73316"/>
        <dbReference type="EC" id="1.17.4.1"/>
    </reaction>
</comment>
<dbReference type="EC" id="1.17.4.1" evidence="2"/>